<dbReference type="OrthoDB" id="6717066at2"/>
<accession>A0A2U3MW54</accession>
<organism evidence="1 2">
    <name type="scientific">Acinetobacter stercoris</name>
    <dbReference type="NCBI Taxonomy" id="2126983"/>
    <lineage>
        <taxon>Bacteria</taxon>
        <taxon>Pseudomonadati</taxon>
        <taxon>Pseudomonadota</taxon>
        <taxon>Gammaproteobacteria</taxon>
        <taxon>Moraxellales</taxon>
        <taxon>Moraxellaceae</taxon>
        <taxon>Acinetobacter</taxon>
    </lineage>
</organism>
<name>A0A2U3MW54_9GAMM</name>
<dbReference type="AlphaFoldDB" id="A0A2U3MW54"/>
<dbReference type="Proteomes" id="UP000245974">
    <property type="component" value="Unassembled WGS sequence"/>
</dbReference>
<evidence type="ECO:0000313" key="2">
    <source>
        <dbReference type="Proteomes" id="UP000245974"/>
    </source>
</evidence>
<keyword evidence="2" id="KW-1185">Reference proteome</keyword>
<dbReference type="RefSeq" id="WP_121973163.1">
    <property type="nucleotide sequence ID" value="NZ_OOGT01000023.1"/>
</dbReference>
<proteinExistence type="predicted"/>
<dbReference type="EMBL" id="OOGT01000023">
    <property type="protein sequence ID" value="SPL69646.1"/>
    <property type="molecule type" value="Genomic_DNA"/>
</dbReference>
<sequence length="220" mass="25082">MAFDLVHYFAEQIQIQKPQLLGQLELDERKNHLLEINALTLGKLVSLWKQDDIKLYQEISHPDPLYVQDIARHLTTSPANQSTLNKTELELATTEILSLQLAELKQLDETGNFGKEGLRELILGQIEHLSGHADDWVWSTNELTELIGSKPIEEEEISLDETMKEFNQMVNAQNTAHDDVHTEVETAPQKNPGWAKVAEPIVALVVLWILFDALIKYVFH</sequence>
<reference evidence="2" key="1">
    <citation type="submission" date="2018-03" db="EMBL/GenBank/DDBJ databases">
        <authorList>
            <person name="Blom J."/>
        </authorList>
    </citation>
    <scope>NUCLEOTIDE SEQUENCE [LARGE SCALE GENOMIC DNA]</scope>
    <source>
        <strain evidence="2">KPC-SM-21</strain>
    </source>
</reference>
<evidence type="ECO:0000313" key="1">
    <source>
        <dbReference type="EMBL" id="SPL69646.1"/>
    </source>
</evidence>
<gene>
    <name evidence="1" type="ORF">KPC_0824</name>
</gene>
<protein>
    <submittedName>
        <fullName evidence="1">Uncharacterized protein</fullName>
    </submittedName>
</protein>
<dbReference type="InParanoid" id="A0A2U3MW54"/>